<dbReference type="PANTHER" id="PTHR43280">
    <property type="entry name" value="ARAC-FAMILY TRANSCRIPTIONAL REGULATOR"/>
    <property type="match status" value="1"/>
</dbReference>
<proteinExistence type="predicted"/>
<organism evidence="5 6">
    <name type="scientific">Segatella bryantii</name>
    <name type="common">Prevotella bryantii</name>
    <dbReference type="NCBI Taxonomy" id="77095"/>
    <lineage>
        <taxon>Bacteria</taxon>
        <taxon>Pseudomonadati</taxon>
        <taxon>Bacteroidota</taxon>
        <taxon>Bacteroidia</taxon>
        <taxon>Bacteroidales</taxon>
        <taxon>Prevotellaceae</taxon>
        <taxon>Segatella</taxon>
    </lineage>
</organism>
<keyword evidence="1" id="KW-0805">Transcription regulation</keyword>
<dbReference type="Pfam" id="PF12833">
    <property type="entry name" value="HTH_18"/>
    <property type="match status" value="1"/>
</dbReference>
<dbReference type="Gene3D" id="1.10.10.60">
    <property type="entry name" value="Homeodomain-like"/>
    <property type="match status" value="1"/>
</dbReference>
<comment type="caution">
    <text evidence="5">The sequence shown here is derived from an EMBL/GenBank/DDBJ whole genome shotgun (WGS) entry which is preliminary data.</text>
</comment>
<evidence type="ECO:0000313" key="5">
    <source>
        <dbReference type="EMBL" id="OYP55381.1"/>
    </source>
</evidence>
<name>A0ABX4ENP0_SEGBR</name>
<keyword evidence="2" id="KW-0238">DNA-binding</keyword>
<keyword evidence="6" id="KW-1185">Reference proteome</keyword>
<evidence type="ECO:0000256" key="1">
    <source>
        <dbReference type="ARBA" id="ARBA00023015"/>
    </source>
</evidence>
<accession>A0ABX4ENP0</accession>
<dbReference type="PANTHER" id="PTHR43280:SF32">
    <property type="entry name" value="TRANSCRIPTIONAL REGULATORY PROTEIN"/>
    <property type="match status" value="1"/>
</dbReference>
<evidence type="ECO:0000256" key="2">
    <source>
        <dbReference type="ARBA" id="ARBA00023125"/>
    </source>
</evidence>
<evidence type="ECO:0000256" key="3">
    <source>
        <dbReference type="ARBA" id="ARBA00023163"/>
    </source>
</evidence>
<dbReference type="EMBL" id="NPJF01000030">
    <property type="protein sequence ID" value="OYP55381.1"/>
    <property type="molecule type" value="Genomic_DNA"/>
</dbReference>
<evidence type="ECO:0000313" key="6">
    <source>
        <dbReference type="Proteomes" id="UP000216189"/>
    </source>
</evidence>
<keyword evidence="3" id="KW-0804">Transcription</keyword>
<reference evidence="5 6" key="1">
    <citation type="submission" date="2017-08" db="EMBL/GenBank/DDBJ databases">
        <title>Comparative genomics of non-oral Prevotella species.</title>
        <authorList>
            <person name="Accetto T."/>
            <person name="Nograsek B."/>
            <person name="Avgustin G."/>
        </authorList>
    </citation>
    <scope>NUCLEOTIDE SEQUENCE [LARGE SCALE GENOMIC DNA]</scope>
    <source>
        <strain evidence="5 6">TC1-1</strain>
    </source>
</reference>
<dbReference type="SUPFAM" id="SSF46689">
    <property type="entry name" value="Homeodomain-like"/>
    <property type="match status" value="1"/>
</dbReference>
<dbReference type="InterPro" id="IPR009057">
    <property type="entry name" value="Homeodomain-like_sf"/>
</dbReference>
<protein>
    <submittedName>
        <fullName evidence="5">AraC family transcriptional regulator</fullName>
    </submittedName>
</protein>
<dbReference type="InterPro" id="IPR018060">
    <property type="entry name" value="HTH_AraC"/>
</dbReference>
<sequence>MRACLLSLCNAIRKQANVLVDKPHHHASYFNLFLELLEHADIKHQTVEHYASELCISTKYLAQICKKNSGKTPNQWITEYTLADITHYLQNTEMSMKQISNAVGFPNTSFFGKYVKKHLGCTPIEFRNKK</sequence>
<dbReference type="Proteomes" id="UP000216189">
    <property type="component" value="Unassembled WGS sequence"/>
</dbReference>
<dbReference type="SMART" id="SM00342">
    <property type="entry name" value="HTH_ARAC"/>
    <property type="match status" value="1"/>
</dbReference>
<gene>
    <name evidence="5" type="ORF">CIK91_06870</name>
</gene>
<dbReference type="PROSITE" id="PS01124">
    <property type="entry name" value="HTH_ARAC_FAMILY_2"/>
    <property type="match status" value="1"/>
</dbReference>
<evidence type="ECO:0000259" key="4">
    <source>
        <dbReference type="PROSITE" id="PS01124"/>
    </source>
</evidence>
<feature type="domain" description="HTH araC/xylS-type" evidence="4">
    <location>
        <begin position="31"/>
        <end position="129"/>
    </location>
</feature>